<evidence type="ECO:0000256" key="5">
    <source>
        <dbReference type="ARBA" id="ARBA00022862"/>
    </source>
</evidence>
<dbReference type="GO" id="GO:0140824">
    <property type="term" value="F:thioredoxin-dependent peroxiredoxin activity"/>
    <property type="evidence" value="ECO:0007669"/>
    <property type="project" value="UniProtKB-EC"/>
</dbReference>
<evidence type="ECO:0000256" key="4">
    <source>
        <dbReference type="ARBA" id="ARBA00022559"/>
    </source>
</evidence>
<comment type="similarity">
    <text evidence="10">Belongs to the peroxiredoxin family. BCP/PrxQ subfamily.</text>
</comment>
<protein>
    <recommendedName>
        <fullName evidence="3">thioredoxin-dependent peroxiredoxin</fullName>
        <ecNumber evidence="3">1.11.1.24</ecNumber>
    </recommendedName>
    <alternativeName>
        <fullName evidence="11">Bacterioferritin comigratory protein</fullName>
    </alternativeName>
    <alternativeName>
        <fullName evidence="9">Thioredoxin peroxidase</fullName>
    </alternativeName>
</protein>
<keyword evidence="4 14" id="KW-0575">Peroxidase</keyword>
<evidence type="ECO:0000256" key="12">
    <source>
        <dbReference type="ARBA" id="ARBA00049091"/>
    </source>
</evidence>
<evidence type="ECO:0000256" key="3">
    <source>
        <dbReference type="ARBA" id="ARBA00013017"/>
    </source>
</evidence>
<dbReference type="SUPFAM" id="SSF52833">
    <property type="entry name" value="Thioredoxin-like"/>
    <property type="match status" value="1"/>
</dbReference>
<dbReference type="Pfam" id="PF00578">
    <property type="entry name" value="AhpC-TSA"/>
    <property type="match status" value="1"/>
</dbReference>
<dbReference type="CDD" id="cd03017">
    <property type="entry name" value="PRX_BCP"/>
    <property type="match status" value="1"/>
</dbReference>
<dbReference type="PIRSF" id="PIRSF000239">
    <property type="entry name" value="AHPC"/>
    <property type="match status" value="1"/>
</dbReference>
<dbReference type="Gene3D" id="3.40.30.10">
    <property type="entry name" value="Glutaredoxin"/>
    <property type="match status" value="1"/>
</dbReference>
<keyword evidence="6 14" id="KW-0560">Oxidoreductase</keyword>
<gene>
    <name evidence="14" type="primary">bcp</name>
    <name evidence="14" type="ORF">KB449_24875</name>
</gene>
<comment type="function">
    <text evidence="1">Thiol-specific peroxidase that catalyzes the reduction of hydrogen peroxide and organic hydroperoxides to water and alcohols, respectively. Plays a role in cell protection against oxidative stress by detoxifying peroxides and as sensor of hydrogen peroxide-mediated signaling events.</text>
</comment>
<evidence type="ECO:0000256" key="10">
    <source>
        <dbReference type="ARBA" id="ARBA00038489"/>
    </source>
</evidence>
<dbReference type="RefSeq" id="WP_282910938.1">
    <property type="nucleotide sequence ID" value="NZ_JAGRPV010000001.1"/>
</dbReference>
<reference evidence="14" key="1">
    <citation type="submission" date="2023-04" db="EMBL/GenBank/DDBJ databases">
        <title>Comparative genomic analysis of Cohnella hashimotonis sp. nov., isolated from the International Space Station.</title>
        <authorList>
            <person name="Venkateswaran K."/>
            <person name="Simpson A."/>
        </authorList>
    </citation>
    <scope>NUCLEOTIDE SEQUENCE</scope>
    <source>
        <strain evidence="14">F6_2S_P_1</strain>
    </source>
</reference>
<comment type="caution">
    <text evidence="14">The sequence shown here is derived from an EMBL/GenBank/DDBJ whole genome shotgun (WGS) entry which is preliminary data.</text>
</comment>
<evidence type="ECO:0000256" key="6">
    <source>
        <dbReference type="ARBA" id="ARBA00023002"/>
    </source>
</evidence>
<accession>A0ABT6TNA1</accession>
<evidence type="ECO:0000256" key="8">
    <source>
        <dbReference type="ARBA" id="ARBA00023284"/>
    </source>
</evidence>
<keyword evidence="8" id="KW-0676">Redox-active center</keyword>
<keyword evidence="5" id="KW-0049">Antioxidant</keyword>
<dbReference type="InterPro" id="IPR013766">
    <property type="entry name" value="Thioredoxin_domain"/>
</dbReference>
<organism evidence="14 15">
    <name type="scientific">Cohnella hashimotonis</name>
    <dbReference type="NCBI Taxonomy" id="2826895"/>
    <lineage>
        <taxon>Bacteria</taxon>
        <taxon>Bacillati</taxon>
        <taxon>Bacillota</taxon>
        <taxon>Bacilli</taxon>
        <taxon>Bacillales</taxon>
        <taxon>Paenibacillaceae</taxon>
        <taxon>Cohnella</taxon>
    </lineage>
</organism>
<dbReference type="InterPro" id="IPR050924">
    <property type="entry name" value="Peroxiredoxin_BCP/PrxQ"/>
</dbReference>
<dbReference type="EMBL" id="JAGRPV010000001">
    <property type="protein sequence ID" value="MDI4648209.1"/>
    <property type="molecule type" value="Genomic_DNA"/>
</dbReference>
<proteinExistence type="inferred from homology"/>
<dbReference type="PROSITE" id="PS51352">
    <property type="entry name" value="THIOREDOXIN_2"/>
    <property type="match status" value="1"/>
</dbReference>
<dbReference type="Proteomes" id="UP001161691">
    <property type="component" value="Unassembled WGS sequence"/>
</dbReference>
<dbReference type="InterPro" id="IPR000866">
    <property type="entry name" value="AhpC/TSA"/>
</dbReference>
<dbReference type="PANTHER" id="PTHR42801">
    <property type="entry name" value="THIOREDOXIN-DEPENDENT PEROXIDE REDUCTASE"/>
    <property type="match status" value="1"/>
</dbReference>
<keyword evidence="15" id="KW-1185">Reference proteome</keyword>
<dbReference type="InterPro" id="IPR024706">
    <property type="entry name" value="Peroxiredoxin_AhpC-typ"/>
</dbReference>
<dbReference type="EC" id="1.11.1.24" evidence="3"/>
<evidence type="ECO:0000256" key="2">
    <source>
        <dbReference type="ARBA" id="ARBA00011245"/>
    </source>
</evidence>
<keyword evidence="7" id="KW-1015">Disulfide bond</keyword>
<evidence type="ECO:0000256" key="7">
    <source>
        <dbReference type="ARBA" id="ARBA00023157"/>
    </source>
</evidence>
<evidence type="ECO:0000313" key="14">
    <source>
        <dbReference type="EMBL" id="MDI4648209.1"/>
    </source>
</evidence>
<comment type="subunit">
    <text evidence="2">Monomer.</text>
</comment>
<dbReference type="InterPro" id="IPR036249">
    <property type="entry name" value="Thioredoxin-like_sf"/>
</dbReference>
<evidence type="ECO:0000256" key="1">
    <source>
        <dbReference type="ARBA" id="ARBA00003330"/>
    </source>
</evidence>
<comment type="catalytic activity">
    <reaction evidence="12">
        <text>a hydroperoxide + [thioredoxin]-dithiol = an alcohol + [thioredoxin]-disulfide + H2O</text>
        <dbReference type="Rhea" id="RHEA:62620"/>
        <dbReference type="Rhea" id="RHEA-COMP:10698"/>
        <dbReference type="Rhea" id="RHEA-COMP:10700"/>
        <dbReference type="ChEBI" id="CHEBI:15377"/>
        <dbReference type="ChEBI" id="CHEBI:29950"/>
        <dbReference type="ChEBI" id="CHEBI:30879"/>
        <dbReference type="ChEBI" id="CHEBI:35924"/>
        <dbReference type="ChEBI" id="CHEBI:50058"/>
        <dbReference type="EC" id="1.11.1.24"/>
    </reaction>
</comment>
<sequence length="154" mass="17365">MEASFQVGSPAPDFELESAEGPVRLSQYRGRKVVLYFYPKDNTPACTQETCDFRDAHPSFDDSGAVVLGVSPDDLKAHRKFADKFGLPFLLLSDPDHRVAELYGVWQLKKLYGKEYMGIVRSTFLIDEEGILRAEWRNVRVKGHAEKVLDAVKG</sequence>
<evidence type="ECO:0000259" key="13">
    <source>
        <dbReference type="PROSITE" id="PS51352"/>
    </source>
</evidence>
<dbReference type="NCBIfam" id="NF006960">
    <property type="entry name" value="PRK09437.1"/>
    <property type="match status" value="1"/>
</dbReference>
<dbReference type="PANTHER" id="PTHR42801:SF4">
    <property type="entry name" value="AHPC_TSA FAMILY PROTEIN"/>
    <property type="match status" value="1"/>
</dbReference>
<evidence type="ECO:0000256" key="11">
    <source>
        <dbReference type="ARBA" id="ARBA00041373"/>
    </source>
</evidence>
<evidence type="ECO:0000313" key="15">
    <source>
        <dbReference type="Proteomes" id="UP001161691"/>
    </source>
</evidence>
<name>A0ABT6TNA1_9BACL</name>
<feature type="domain" description="Thioredoxin" evidence="13">
    <location>
        <begin position="5"/>
        <end position="154"/>
    </location>
</feature>
<evidence type="ECO:0000256" key="9">
    <source>
        <dbReference type="ARBA" id="ARBA00032824"/>
    </source>
</evidence>